<dbReference type="Gene3D" id="2.130.10.10">
    <property type="entry name" value="YVTN repeat-like/Quinoprotein amine dehydrogenase"/>
    <property type="match status" value="1"/>
</dbReference>
<accession>A0A5J9T231</accession>
<dbReference type="PANTHER" id="PTHR43991">
    <property type="entry name" value="WD REPEAT PROTEIN (AFU_ORTHOLOGUE AFUA_8G05640)-RELATED"/>
    <property type="match status" value="1"/>
</dbReference>
<reference evidence="3 4" key="1">
    <citation type="journal article" date="2019" name="Sci. Rep.">
        <title>A high-quality genome of Eragrostis curvula grass provides insights into Poaceae evolution and supports new strategies to enhance forage quality.</title>
        <authorList>
            <person name="Carballo J."/>
            <person name="Santos B.A.C.M."/>
            <person name="Zappacosta D."/>
            <person name="Garbus I."/>
            <person name="Selva J.P."/>
            <person name="Gallo C.A."/>
            <person name="Diaz A."/>
            <person name="Albertini E."/>
            <person name="Caccamo M."/>
            <person name="Echenique V."/>
        </authorList>
    </citation>
    <scope>NUCLEOTIDE SEQUENCE [LARGE SCALE GENOMIC DNA]</scope>
    <source>
        <strain evidence="4">cv. Victoria</strain>
        <tissue evidence="3">Leaf</tissue>
    </source>
</reference>
<gene>
    <name evidence="3" type="ORF">EJB05_48519</name>
</gene>
<dbReference type="InterPro" id="IPR036322">
    <property type="entry name" value="WD40_repeat_dom_sf"/>
</dbReference>
<dbReference type="InterPro" id="IPR015943">
    <property type="entry name" value="WD40/YVTN_repeat-like_dom_sf"/>
</dbReference>
<dbReference type="AlphaFoldDB" id="A0A5J9T231"/>
<dbReference type="Gramene" id="TVU05360">
    <property type="protein sequence ID" value="TVU05360"/>
    <property type="gene ID" value="EJB05_48519"/>
</dbReference>
<dbReference type="SUPFAM" id="SSF50978">
    <property type="entry name" value="WD40 repeat-like"/>
    <property type="match status" value="1"/>
</dbReference>
<feature type="repeat" description="WD" evidence="1">
    <location>
        <begin position="274"/>
        <end position="315"/>
    </location>
</feature>
<keyword evidence="1" id="KW-0853">WD repeat</keyword>
<name>A0A5J9T231_9POAL</name>
<evidence type="ECO:0000313" key="3">
    <source>
        <dbReference type="EMBL" id="TVU05360.1"/>
    </source>
</evidence>
<keyword evidence="4" id="KW-1185">Reference proteome</keyword>
<dbReference type="OrthoDB" id="20669at2759"/>
<sequence length="410" mass="45982">MKTATLNGWIRNTVMMISVTNLNITVSNLIDDSSAEDVKKGYDIQGIPWLGPSRDLNRWERLEYYVNVEDVAHSGRDSEKALQESTPTEKGQVYYEFEYNTRAVKPIISHFQLRNLVWATTKHDVYLIGDYSALHWSSLTLEKREVIDLLGHVTPSEVHEGSLSKGFFKPEVCSLAVRDNLLVAGGFNGEIICKIFENPSGSVHFLASNIDRQVRDFDVETFKICNNLHFPWIVHPWIVHHTSLSPDGKLAVVVGDSTNGLLVDACSGQRLHELRDHLDYSFASAWNPDGQTFATGNQDMTCRVWDVRNLSQSVVTLRGNIGAIRTIRYTSDGKFMAMAESADFVHIFDVASGFRRRQELDFFGEVAGMSSARTPRRFMLASTTRRSAASSSSIGGGSTRTLMQSFERSL</sequence>
<feature type="non-terminal residue" evidence="3">
    <location>
        <position position="1"/>
    </location>
</feature>
<comment type="caution">
    <text evidence="3">The sequence shown here is derived from an EMBL/GenBank/DDBJ whole genome shotgun (WGS) entry which is preliminary data.</text>
</comment>
<feature type="region of interest" description="Disordered" evidence="2">
    <location>
        <begin position="389"/>
        <end position="410"/>
    </location>
</feature>
<dbReference type="Proteomes" id="UP000324897">
    <property type="component" value="Unassembled WGS sequence"/>
</dbReference>
<feature type="compositionally biased region" description="Polar residues" evidence="2">
    <location>
        <begin position="401"/>
        <end position="410"/>
    </location>
</feature>
<dbReference type="EMBL" id="RWGY01000051">
    <property type="protein sequence ID" value="TVU05360.1"/>
    <property type="molecule type" value="Genomic_DNA"/>
</dbReference>
<dbReference type="PANTHER" id="PTHR43991:SF39">
    <property type="entry name" value="OS08G0497600 PROTEIN"/>
    <property type="match status" value="1"/>
</dbReference>
<evidence type="ECO:0000256" key="2">
    <source>
        <dbReference type="SAM" id="MobiDB-lite"/>
    </source>
</evidence>
<protein>
    <submittedName>
        <fullName evidence="3">Uncharacterized protein</fullName>
    </submittedName>
</protein>
<dbReference type="InterPro" id="IPR001680">
    <property type="entry name" value="WD40_rpt"/>
</dbReference>
<dbReference type="Pfam" id="PF00400">
    <property type="entry name" value="WD40"/>
    <property type="match status" value="1"/>
</dbReference>
<evidence type="ECO:0000313" key="4">
    <source>
        <dbReference type="Proteomes" id="UP000324897"/>
    </source>
</evidence>
<dbReference type="PROSITE" id="PS50082">
    <property type="entry name" value="WD_REPEATS_2"/>
    <property type="match status" value="1"/>
</dbReference>
<organism evidence="3 4">
    <name type="scientific">Eragrostis curvula</name>
    <name type="common">weeping love grass</name>
    <dbReference type="NCBI Taxonomy" id="38414"/>
    <lineage>
        <taxon>Eukaryota</taxon>
        <taxon>Viridiplantae</taxon>
        <taxon>Streptophyta</taxon>
        <taxon>Embryophyta</taxon>
        <taxon>Tracheophyta</taxon>
        <taxon>Spermatophyta</taxon>
        <taxon>Magnoliopsida</taxon>
        <taxon>Liliopsida</taxon>
        <taxon>Poales</taxon>
        <taxon>Poaceae</taxon>
        <taxon>PACMAD clade</taxon>
        <taxon>Chloridoideae</taxon>
        <taxon>Eragrostideae</taxon>
        <taxon>Eragrostidinae</taxon>
        <taxon>Eragrostis</taxon>
    </lineage>
</organism>
<dbReference type="PROSITE" id="PS50294">
    <property type="entry name" value="WD_REPEATS_REGION"/>
    <property type="match status" value="1"/>
</dbReference>
<proteinExistence type="predicted"/>
<evidence type="ECO:0000256" key="1">
    <source>
        <dbReference type="PROSITE-ProRule" id="PRU00221"/>
    </source>
</evidence>
<dbReference type="SMART" id="SM00320">
    <property type="entry name" value="WD40"/>
    <property type="match status" value="2"/>
</dbReference>